<dbReference type="Gene3D" id="3.40.50.150">
    <property type="entry name" value="Vaccinia Virus protein VP39"/>
    <property type="match status" value="1"/>
</dbReference>
<dbReference type="EMBL" id="FYEX01000001">
    <property type="protein sequence ID" value="SNC64291.1"/>
    <property type="molecule type" value="Genomic_DNA"/>
</dbReference>
<dbReference type="CDD" id="cd02440">
    <property type="entry name" value="AdoMet_MTases"/>
    <property type="match status" value="1"/>
</dbReference>
<evidence type="ECO:0000313" key="4">
    <source>
        <dbReference type="Proteomes" id="UP000197215"/>
    </source>
</evidence>
<name>A0A212TEN4_9BURK</name>
<dbReference type="NCBIfam" id="TIGR00095">
    <property type="entry name" value="16S rRNA (guanine(966)-N(2))-methyltransferase RsmD"/>
    <property type="match status" value="1"/>
</dbReference>
<dbReference type="InterPro" id="IPR004398">
    <property type="entry name" value="RNA_MeTrfase_RsmD"/>
</dbReference>
<evidence type="ECO:0000256" key="2">
    <source>
        <dbReference type="ARBA" id="ARBA00022679"/>
    </source>
</evidence>
<evidence type="ECO:0000256" key="1">
    <source>
        <dbReference type="ARBA" id="ARBA00022603"/>
    </source>
</evidence>
<gene>
    <name evidence="3" type="ORF">SAMN06295916_1061</name>
</gene>
<dbReference type="OrthoDB" id="9803017at2"/>
<accession>A0A212TEN4</accession>
<dbReference type="RefSeq" id="WP_088812900.1">
    <property type="nucleotide sequence ID" value="NZ_FYEX01000001.1"/>
</dbReference>
<sequence length="199" mass="21885">MSSGKVRVIGGAWRGRSIKVADVLGLRPTADRTRETLFNCLGQRVDGLTCLDMFAGTGALGFESLSRGAKLVHMIEQSPKAHQSIKENYQLLSQDGVLGELNLMRGDAIHQVANMLEESVDITFIDPPFSQEDLYLKALAQAVRINRKTTGSAIYVEHPKNVVIEQLLKEISKNADLWEIRRTIRSGMAIGSLLAPKAI</sequence>
<evidence type="ECO:0000313" key="3">
    <source>
        <dbReference type="EMBL" id="SNC64291.1"/>
    </source>
</evidence>
<dbReference type="AlphaFoldDB" id="A0A212TEN4"/>
<dbReference type="Pfam" id="PF03602">
    <property type="entry name" value="Cons_hypoth95"/>
    <property type="match status" value="1"/>
</dbReference>
<proteinExistence type="predicted"/>
<dbReference type="PIRSF" id="PIRSF004553">
    <property type="entry name" value="CHP00095"/>
    <property type="match status" value="1"/>
</dbReference>
<protein>
    <submittedName>
        <fullName evidence="3">16S rRNA (Guanine(966)-N(2))-methyltransferase RsmD</fullName>
    </submittedName>
</protein>
<dbReference type="GO" id="GO:0031167">
    <property type="term" value="P:rRNA methylation"/>
    <property type="evidence" value="ECO:0007669"/>
    <property type="project" value="InterPro"/>
</dbReference>
<dbReference type="InterPro" id="IPR029063">
    <property type="entry name" value="SAM-dependent_MTases_sf"/>
</dbReference>
<keyword evidence="2 3" id="KW-0808">Transferase</keyword>
<dbReference type="PANTHER" id="PTHR43542:SF1">
    <property type="entry name" value="METHYLTRANSFERASE"/>
    <property type="match status" value="1"/>
</dbReference>
<reference evidence="3 4" key="1">
    <citation type="submission" date="2017-06" db="EMBL/GenBank/DDBJ databases">
        <authorList>
            <person name="Kim H.J."/>
            <person name="Triplett B.A."/>
        </authorList>
    </citation>
    <scope>NUCLEOTIDE SEQUENCE [LARGE SCALE GENOMIC DNA]</scope>
    <source>
        <strain evidence="3 4">MWH-VicM1</strain>
    </source>
</reference>
<dbReference type="SUPFAM" id="SSF53335">
    <property type="entry name" value="S-adenosyl-L-methionine-dependent methyltransferases"/>
    <property type="match status" value="1"/>
</dbReference>
<dbReference type="GO" id="GO:0008168">
    <property type="term" value="F:methyltransferase activity"/>
    <property type="evidence" value="ECO:0007669"/>
    <property type="project" value="UniProtKB-KW"/>
</dbReference>
<keyword evidence="1 3" id="KW-0489">Methyltransferase</keyword>
<organism evidence="3 4">
    <name type="scientific">Polynucleobacter victoriensis</name>
    <dbReference type="NCBI Taxonomy" id="2049319"/>
    <lineage>
        <taxon>Bacteria</taxon>
        <taxon>Pseudomonadati</taxon>
        <taxon>Pseudomonadota</taxon>
        <taxon>Betaproteobacteria</taxon>
        <taxon>Burkholderiales</taxon>
        <taxon>Burkholderiaceae</taxon>
        <taxon>Polynucleobacter</taxon>
    </lineage>
</organism>
<dbReference type="Proteomes" id="UP000197215">
    <property type="component" value="Unassembled WGS sequence"/>
</dbReference>
<keyword evidence="4" id="KW-1185">Reference proteome</keyword>
<dbReference type="PANTHER" id="PTHR43542">
    <property type="entry name" value="METHYLTRANSFERASE"/>
    <property type="match status" value="1"/>
</dbReference>